<protein>
    <submittedName>
        <fullName evidence="5">Non-ribosomal peptide synthetase</fullName>
    </submittedName>
</protein>
<dbReference type="PROSITE" id="PS00455">
    <property type="entry name" value="AMP_BINDING"/>
    <property type="match status" value="1"/>
</dbReference>
<dbReference type="InterPro" id="IPR020845">
    <property type="entry name" value="AMP-binding_CS"/>
</dbReference>
<dbReference type="Gene3D" id="3.30.559.10">
    <property type="entry name" value="Chloramphenicol acetyltransferase-like domain"/>
    <property type="match status" value="2"/>
</dbReference>
<dbReference type="PANTHER" id="PTHR45527">
    <property type="entry name" value="NONRIBOSOMAL PEPTIDE SYNTHETASE"/>
    <property type="match status" value="1"/>
</dbReference>
<dbReference type="InterPro" id="IPR045851">
    <property type="entry name" value="AMP-bd_C_sf"/>
</dbReference>
<evidence type="ECO:0000259" key="4">
    <source>
        <dbReference type="PROSITE" id="PS50075"/>
    </source>
</evidence>
<dbReference type="SUPFAM" id="SSF47336">
    <property type="entry name" value="ACP-like"/>
    <property type="match status" value="2"/>
</dbReference>
<dbReference type="Proteomes" id="UP000059425">
    <property type="component" value="Chromosome"/>
</dbReference>
<dbReference type="GO" id="GO:0003824">
    <property type="term" value="F:catalytic activity"/>
    <property type="evidence" value="ECO:0007669"/>
    <property type="project" value="InterPro"/>
</dbReference>
<evidence type="ECO:0000313" key="6">
    <source>
        <dbReference type="Proteomes" id="UP000059425"/>
    </source>
</evidence>
<dbReference type="InterPro" id="IPR020806">
    <property type="entry name" value="PKS_PP-bd"/>
</dbReference>
<dbReference type="InterPro" id="IPR025110">
    <property type="entry name" value="AMP-bd_C"/>
</dbReference>
<dbReference type="InterPro" id="IPR009081">
    <property type="entry name" value="PP-bd_ACP"/>
</dbReference>
<evidence type="ECO:0000256" key="1">
    <source>
        <dbReference type="ARBA" id="ARBA00001957"/>
    </source>
</evidence>
<dbReference type="GO" id="GO:0043041">
    <property type="term" value="P:amino acid activation for nonribosomal peptide biosynthetic process"/>
    <property type="evidence" value="ECO:0007669"/>
    <property type="project" value="TreeGrafter"/>
</dbReference>
<dbReference type="Pfam" id="PF13193">
    <property type="entry name" value="AMP-binding_C"/>
    <property type="match status" value="1"/>
</dbReference>
<gene>
    <name evidence="5" type="ORF">AO356_26465</name>
</gene>
<feature type="domain" description="Carrier" evidence="4">
    <location>
        <begin position="901"/>
        <end position="975"/>
    </location>
</feature>
<dbReference type="Pfam" id="PF00501">
    <property type="entry name" value="AMP-binding"/>
    <property type="match status" value="2"/>
</dbReference>
<dbReference type="GO" id="GO:0031177">
    <property type="term" value="F:phosphopantetheine binding"/>
    <property type="evidence" value="ECO:0007669"/>
    <property type="project" value="InterPro"/>
</dbReference>
<dbReference type="Gene3D" id="1.10.1200.10">
    <property type="entry name" value="ACP-like"/>
    <property type="match status" value="2"/>
</dbReference>
<feature type="domain" description="Carrier" evidence="4">
    <location>
        <begin position="1939"/>
        <end position="2014"/>
    </location>
</feature>
<dbReference type="Pfam" id="PF00668">
    <property type="entry name" value="Condensation"/>
    <property type="match status" value="1"/>
</dbReference>
<dbReference type="Gene3D" id="3.40.50.12780">
    <property type="entry name" value="N-terminal domain of ligase-like"/>
    <property type="match status" value="2"/>
</dbReference>
<dbReference type="PANTHER" id="PTHR45527:SF1">
    <property type="entry name" value="FATTY ACID SYNTHASE"/>
    <property type="match status" value="1"/>
</dbReference>
<evidence type="ECO:0000256" key="2">
    <source>
        <dbReference type="ARBA" id="ARBA00022450"/>
    </source>
</evidence>
<dbReference type="SMART" id="SM00823">
    <property type="entry name" value="PKS_PP"/>
    <property type="match status" value="2"/>
</dbReference>
<reference evidence="6" key="1">
    <citation type="submission" date="2015-09" db="EMBL/GenBank/DDBJ databases">
        <title>Whole genome sequence of Pseudomonas fluorescens FW300-N2C3.</title>
        <authorList>
            <person name="Ray J."/>
            <person name="Melnyk R."/>
            <person name="Deutschbauer A."/>
        </authorList>
    </citation>
    <scope>NUCLEOTIDE SEQUENCE [LARGE SCALE GENOMIC DNA]</scope>
    <source>
        <strain evidence="6">FW300-N2C3</strain>
    </source>
</reference>
<keyword evidence="3" id="KW-0597">Phosphoprotein</keyword>
<sequence length="2031" mass="221830">MNNVIANDVKSVLEDVSQGYPLSPQQQATWTRERQPQRYVASLQLCGKLNRERLLEAFNHVAQRYEILRTVLPVPAEGAEPVQQVCAHEPLSALPEHLPTLAQQPFCIAMRDTDGGCVLELGVSAWSVDHWSMTSVLDRLSDSYLNVALPDSSLVLQYADLSEGYRGLLSDSQGSRYWAGRGIGAPDEAPPATPRETEQSATLHCASAANDTWLFARWVLFLSRWTRHGRVVTDYLAPGARFTQEADLIGPIGRMLRLAFNVDWTIDSEKATAAIAEQTEMDLSYTDHFDGSTEHAKGAPRFLFVPTCALPHVFAGMAVEKAVLAPPPSAATLQLEVTAPGRLRLTGRGLPPAQFEAVISDLNQLFRFPDPQANTHFGARQWSALTHAPLTGGADIGAAVGRWASQYPQRPALIGQDATLSYAELEHSIRAAAASLRARGVSPGHTVALQTPRGPAWIIWWLAVWRVGGTLLPLTAESPPERTADWCRRAGVYLLVSTIQKPEMAADLPPVLVPPPQPALASDDDTGSAYVPHPSEPAYILFTSGSTGAPKASAISHGALAAYLGWASPRYASDKRGGTLVHSELGFDFTQTCLWLPLLAGETIRFAPEPLSLDKLYSMLLTEPTLSFIKLTPAHLQGIAALESLVPRPLRWPDHVVVGGAALSGGMLPGSLCRSPSIVHNEYGPTEATVGCCVHSEPADVLSQGPVSIGSATPQTALFALDAHLRQVAPGEDGELYIAGAQLAMGYVGNPRETAQRFLPHPHADHPGERIYRTGDRVRRTDHSHYVFLGRLDDMIKRNGVRIEPGHISAQMLRHPAVSGCHTFAQQGPGQIQPAIICAVTLSAAVETRSLHAWLATQLPALMLPNRIITIEKLPCTPQGKVDERQLLAGLCQENSADNERLAEGLESKLGAIWSKVLGVPDLAPSSHFFAEGGDSIRAITVAVEARKQGVMLSVEHLFEHPVLRDLAVAAAVLEVSHVPPLPAAVPHHDALPPGIEDTFPISYLQMGMIFQNELDGRYHDIFSYRLGMQLDEHCLLEAARRLVARHPGLRTSFDIARDGSAVQHVWSQGPDVLHCEDLSTRSPDEQQRTIAQWIDLERERGFDVRKLPLLRLQVHRLDDQTIQFTVSFHHAIMDGWSDQQIHAELFADYRALVEKRQDTIEPPPGRYRDFIAAELAALHSQQTRAFWRDYLSGASPTRLAPVAVARLETGTRDSHWNHSVTLPERLCTQLQAAARQSSEPMAVLLNGAHLVALRLLTGHREILSCSVANVRLDEEAAERTVGLYINTLPVRATIGNETWRTLVCRIGQQQREAFGFRRLPFSEIQREAGVERLSESLFYFTNFHNRIPATSTLVQHDRFAHEVTSFPLTASFNIEPTTGLISYNLAFDARRFSQARADQAAQCYQAALDALANDIDAPLPTLHKLPQLRSSVLIAREMTTASQAANVLELFDEQVRLGPNATAVRDKDGILSYRELGLRSMTLASAFSARGMGPGSVVGIMLPRTADLPLAILGVLRAGACFVVLDADDPPARFAHVLADTALVVCSEASAHLIPSQAWVSLRTLEEQAPSSPGPLGIRIDPALPAYRMYTSGSTGTPKCVEISHASYANVLRHFRDLLRTRPGDRVMLTSALSFDISLLELGLPLASGAMLHVLTREQALDPNAYQMAEHTTGNTVIQATPSLWSALRLRGWPRTPRSQVLVGGEALPAHLGNWLCEVADEAWNVYGPTETTIWSTAARLEPDKHTIGTPIAATRCYLLDDQLDPVPQGSVGLLYIGGAGVSLGYAGAPAMTALTFLPDEAGARMYCTGDNALLDETGALVFLGRNDRQIKIAGHRLELEEVEARLLAHPDIAEAVVVQHPALDERLVAYLVSHGGEDNIPDLELRNWLSAHLPPYALPRAYLWLKELPRTLNGKLDRRALPAPSQGRPTLSARYAAPENPLEQVLQRIWCKVLKVDQIGVDDSFIELGGYSLTSIRIIAQVRELFDVQIGASALFKTPTIRQLAQQLQDDAPASAQLEAKAEILLSIL</sequence>
<proteinExistence type="predicted"/>
<accession>A0A0N9X3Q6</accession>
<dbReference type="GO" id="GO:0044550">
    <property type="term" value="P:secondary metabolite biosynthetic process"/>
    <property type="evidence" value="ECO:0007669"/>
    <property type="project" value="TreeGrafter"/>
</dbReference>
<dbReference type="FunFam" id="1.10.1200.10:FF:000005">
    <property type="entry name" value="Nonribosomal peptide synthetase 1"/>
    <property type="match status" value="1"/>
</dbReference>
<dbReference type="GO" id="GO:0005737">
    <property type="term" value="C:cytoplasm"/>
    <property type="evidence" value="ECO:0007669"/>
    <property type="project" value="TreeGrafter"/>
</dbReference>
<reference evidence="5 6" key="2">
    <citation type="journal article" date="2018" name="Nature">
        <title>Mutant phenotypes for thousands of bacterial genes of unknown function.</title>
        <authorList>
            <person name="Price M.N."/>
            <person name="Wetmore K.M."/>
            <person name="Waters R.J."/>
            <person name="Callaghan M."/>
            <person name="Ray J."/>
            <person name="Liu H."/>
            <person name="Kuehl J.V."/>
            <person name="Melnyk R.A."/>
            <person name="Lamson J.S."/>
            <person name="Suh Y."/>
            <person name="Carlson H.K."/>
            <person name="Esquivel Z."/>
            <person name="Sadeeshkumar H."/>
            <person name="Chakraborty R."/>
            <person name="Zane G.M."/>
            <person name="Rubin B.E."/>
            <person name="Wall J.D."/>
            <person name="Visel A."/>
            <person name="Bristow J."/>
            <person name="Blow M.J."/>
            <person name="Arkin A.P."/>
            <person name="Deutschbauer A.M."/>
        </authorList>
    </citation>
    <scope>NUCLEOTIDE SEQUENCE [LARGE SCALE GENOMIC DNA]</scope>
    <source>
        <strain evidence="5 6">FW300-N2C3</strain>
    </source>
</reference>
<dbReference type="Gene3D" id="3.30.559.30">
    <property type="entry name" value="Nonribosomal peptide synthetase, condensation domain"/>
    <property type="match status" value="1"/>
</dbReference>
<dbReference type="InterPro" id="IPR000873">
    <property type="entry name" value="AMP-dep_synth/lig_dom"/>
</dbReference>
<keyword evidence="2" id="KW-0596">Phosphopantetheine</keyword>
<dbReference type="PROSITE" id="PS50075">
    <property type="entry name" value="CARRIER"/>
    <property type="match status" value="2"/>
</dbReference>
<dbReference type="InterPro" id="IPR023213">
    <property type="entry name" value="CAT-like_dom_sf"/>
</dbReference>
<dbReference type="OrthoDB" id="9757559at2"/>
<dbReference type="EMBL" id="CP012831">
    <property type="protein sequence ID" value="ALI10208.1"/>
    <property type="molecule type" value="Genomic_DNA"/>
</dbReference>
<organism evidence="5 6">
    <name type="scientific">Pseudomonas fluorescens</name>
    <dbReference type="NCBI Taxonomy" id="294"/>
    <lineage>
        <taxon>Bacteria</taxon>
        <taxon>Pseudomonadati</taxon>
        <taxon>Pseudomonadota</taxon>
        <taxon>Gammaproteobacteria</taxon>
        <taxon>Pseudomonadales</taxon>
        <taxon>Pseudomonadaceae</taxon>
        <taxon>Pseudomonas</taxon>
    </lineage>
</organism>
<comment type="cofactor">
    <cofactor evidence="1">
        <name>pantetheine 4'-phosphate</name>
        <dbReference type="ChEBI" id="CHEBI:47942"/>
    </cofactor>
</comment>
<name>A0A0N9X3Q6_PSEFL</name>
<dbReference type="Gene3D" id="3.30.300.30">
    <property type="match status" value="2"/>
</dbReference>
<dbReference type="InterPro" id="IPR010071">
    <property type="entry name" value="AA_adenyl_dom"/>
</dbReference>
<dbReference type="SUPFAM" id="SSF52777">
    <property type="entry name" value="CoA-dependent acyltransferases"/>
    <property type="match status" value="3"/>
</dbReference>
<dbReference type="RefSeq" id="WP_060742311.1">
    <property type="nucleotide sequence ID" value="NZ_CP012831.1"/>
</dbReference>
<dbReference type="NCBIfam" id="TIGR01733">
    <property type="entry name" value="AA-adenyl-dom"/>
    <property type="match status" value="1"/>
</dbReference>
<evidence type="ECO:0000256" key="3">
    <source>
        <dbReference type="ARBA" id="ARBA00022553"/>
    </source>
</evidence>
<dbReference type="InterPro" id="IPR042099">
    <property type="entry name" value="ANL_N_sf"/>
</dbReference>
<dbReference type="InterPro" id="IPR001242">
    <property type="entry name" value="Condensation_dom"/>
</dbReference>
<dbReference type="SUPFAM" id="SSF56801">
    <property type="entry name" value="Acetyl-CoA synthetase-like"/>
    <property type="match status" value="2"/>
</dbReference>
<dbReference type="Pfam" id="PF00550">
    <property type="entry name" value="PP-binding"/>
    <property type="match status" value="2"/>
</dbReference>
<evidence type="ECO:0000313" key="5">
    <source>
        <dbReference type="EMBL" id="ALI10208.1"/>
    </source>
</evidence>
<dbReference type="InterPro" id="IPR036736">
    <property type="entry name" value="ACP-like_sf"/>
</dbReference>